<feature type="compositionally biased region" description="Low complexity" evidence="4">
    <location>
        <begin position="1"/>
        <end position="26"/>
    </location>
</feature>
<dbReference type="AlphaFoldDB" id="A0AAD9TAK3"/>
<evidence type="ECO:0000256" key="1">
    <source>
        <dbReference type="ARBA" id="ARBA00004308"/>
    </source>
</evidence>
<organism evidence="6 7">
    <name type="scientific">Eucalyptus grandis</name>
    <name type="common">Flooded gum</name>
    <dbReference type="NCBI Taxonomy" id="71139"/>
    <lineage>
        <taxon>Eukaryota</taxon>
        <taxon>Viridiplantae</taxon>
        <taxon>Streptophyta</taxon>
        <taxon>Embryophyta</taxon>
        <taxon>Tracheophyta</taxon>
        <taxon>Spermatophyta</taxon>
        <taxon>Magnoliopsida</taxon>
        <taxon>eudicotyledons</taxon>
        <taxon>Gunneridae</taxon>
        <taxon>Pentapetalae</taxon>
        <taxon>rosids</taxon>
        <taxon>malvids</taxon>
        <taxon>Myrtales</taxon>
        <taxon>Myrtaceae</taxon>
        <taxon>Myrtoideae</taxon>
        <taxon>Eucalypteae</taxon>
        <taxon>Eucalyptus</taxon>
    </lineage>
</organism>
<protein>
    <recommendedName>
        <fullName evidence="5">Ankyrin repeat domain-containing protein</fullName>
    </recommendedName>
</protein>
<feature type="domain" description="Ankyrin repeat" evidence="5">
    <location>
        <begin position="105"/>
        <end position="214"/>
    </location>
</feature>
<dbReference type="GO" id="GO:0012505">
    <property type="term" value="C:endomembrane system"/>
    <property type="evidence" value="ECO:0007669"/>
    <property type="project" value="UniProtKB-SubCell"/>
</dbReference>
<proteinExistence type="predicted"/>
<reference evidence="6 7" key="1">
    <citation type="journal article" date="2014" name="Nature">
        <title>The genome of Eucalyptus grandis.</title>
        <authorList>
            <person name="Myburg A.A."/>
            <person name="Grattapaglia D."/>
            <person name="Tuskan G.A."/>
            <person name="Hellsten U."/>
            <person name="Hayes R.D."/>
            <person name="Grimwood J."/>
            <person name="Jenkins J."/>
            <person name="Lindquist E."/>
            <person name="Tice H."/>
            <person name="Bauer D."/>
            <person name="Goodstein D.M."/>
            <person name="Dubchak I."/>
            <person name="Poliakov A."/>
            <person name="Mizrachi E."/>
            <person name="Kullan A.R."/>
            <person name="Hussey S.G."/>
            <person name="Pinard D."/>
            <person name="van der Merwe K."/>
            <person name="Singh P."/>
            <person name="van Jaarsveld I."/>
            <person name="Silva-Junior O.B."/>
            <person name="Togawa R.C."/>
            <person name="Pappas M.R."/>
            <person name="Faria D.A."/>
            <person name="Sansaloni C.P."/>
            <person name="Petroli C.D."/>
            <person name="Yang X."/>
            <person name="Ranjan P."/>
            <person name="Tschaplinski T.J."/>
            <person name="Ye C.Y."/>
            <person name="Li T."/>
            <person name="Sterck L."/>
            <person name="Vanneste K."/>
            <person name="Murat F."/>
            <person name="Soler M."/>
            <person name="Clemente H.S."/>
            <person name="Saidi N."/>
            <person name="Cassan-Wang H."/>
            <person name="Dunand C."/>
            <person name="Hefer C.A."/>
            <person name="Bornberg-Bauer E."/>
            <person name="Kersting A.R."/>
            <person name="Vining K."/>
            <person name="Amarasinghe V."/>
            <person name="Ranik M."/>
            <person name="Naithani S."/>
            <person name="Elser J."/>
            <person name="Boyd A.E."/>
            <person name="Liston A."/>
            <person name="Spatafora J.W."/>
            <person name="Dharmwardhana P."/>
            <person name="Raja R."/>
            <person name="Sullivan C."/>
            <person name="Romanel E."/>
            <person name="Alves-Ferreira M."/>
            <person name="Kulheim C."/>
            <person name="Foley W."/>
            <person name="Carocha V."/>
            <person name="Paiva J."/>
            <person name="Kudrna D."/>
            <person name="Brommonschenkel S.H."/>
            <person name="Pasquali G."/>
            <person name="Byrne M."/>
            <person name="Rigault P."/>
            <person name="Tibbits J."/>
            <person name="Spokevicius A."/>
            <person name="Jones R.C."/>
            <person name="Steane D.A."/>
            <person name="Vaillancourt R.E."/>
            <person name="Potts B.M."/>
            <person name="Joubert F."/>
            <person name="Barry K."/>
            <person name="Pappas G.J."/>
            <person name="Strauss S.H."/>
            <person name="Jaiswal P."/>
            <person name="Grima-Pettenati J."/>
            <person name="Salse J."/>
            <person name="Van de Peer Y."/>
            <person name="Rokhsar D.S."/>
            <person name="Schmutz J."/>
        </authorList>
    </citation>
    <scope>NUCLEOTIDE SEQUENCE [LARGE SCALE GENOMIC DNA]</scope>
    <source>
        <strain evidence="7">cv. BRASUZ1</strain>
        <tissue evidence="6">Leaf extractions</tissue>
    </source>
</reference>
<feature type="region of interest" description="Disordered" evidence="4">
    <location>
        <begin position="1"/>
        <end position="30"/>
    </location>
</feature>
<dbReference type="EMBL" id="MU848458">
    <property type="protein sequence ID" value="KAK2632514.1"/>
    <property type="molecule type" value="Genomic_DNA"/>
</dbReference>
<evidence type="ECO:0000259" key="5">
    <source>
        <dbReference type="Pfam" id="PF11904"/>
    </source>
</evidence>
<keyword evidence="3" id="KW-0472">Membrane</keyword>
<dbReference type="PANTHER" id="PTHR12447:SF7">
    <property type="entry name" value="ANKYRIN REPEAT FAMILY PROTEIN"/>
    <property type="match status" value="1"/>
</dbReference>
<feature type="region of interest" description="Disordered" evidence="4">
    <location>
        <begin position="135"/>
        <end position="236"/>
    </location>
</feature>
<comment type="caution">
    <text evidence="6">The sequence shown here is derived from an EMBL/GenBank/DDBJ whole genome shotgun (WGS) entry which is preliminary data.</text>
</comment>
<evidence type="ECO:0000313" key="6">
    <source>
        <dbReference type="EMBL" id="KAK2632514.1"/>
    </source>
</evidence>
<sequence length="236" mass="25428">MSKSSSSSSSATPSAGGASSTTPSSSIKPDDYAHSPFHYAVALGDGKTLSRLLSSLPRLADPGLIRQSGGTRLQEALCRGERRDRIRTSSEHQHRSASGYLLDGVQVAIPVVPTVRVVITFTKFVELQPTERFYTPLSSPRHLNGGSRSGSEEDQKSESFWSWPSSSSSSSSSTSSSASWLRRNSSRSAGSSKELPRCPPAQQSDPFVIPSGYSWSSIDDKSHKMKKSKSVRKSKS</sequence>
<dbReference type="Pfam" id="PF11904">
    <property type="entry name" value="ANKRD13_C"/>
    <property type="match status" value="1"/>
</dbReference>
<keyword evidence="2" id="KW-0677">Repeat</keyword>
<feature type="compositionally biased region" description="Low complexity" evidence="4">
    <location>
        <begin position="158"/>
        <end position="188"/>
    </location>
</feature>
<accession>A0AAD9TAK3</accession>
<evidence type="ECO:0000313" key="7">
    <source>
        <dbReference type="Proteomes" id="UP000030711"/>
    </source>
</evidence>
<dbReference type="Proteomes" id="UP000030711">
    <property type="component" value="Unassembled WGS sequence"/>
</dbReference>
<evidence type="ECO:0000256" key="2">
    <source>
        <dbReference type="ARBA" id="ARBA00022737"/>
    </source>
</evidence>
<gene>
    <name evidence="6" type="ORF">EUGRSUZ_L01449</name>
</gene>
<dbReference type="InterPro" id="IPR055285">
    <property type="entry name" value="ANKRD13_C"/>
</dbReference>
<name>A0AAD9TAK3_EUCGR</name>
<dbReference type="PANTHER" id="PTHR12447">
    <property type="entry name" value="ANKYRIN REPEAT DOMAIN-CONTAINING PROTEIN 13"/>
    <property type="match status" value="1"/>
</dbReference>
<evidence type="ECO:0000256" key="4">
    <source>
        <dbReference type="SAM" id="MobiDB-lite"/>
    </source>
</evidence>
<feature type="compositionally biased region" description="Basic residues" evidence="4">
    <location>
        <begin position="223"/>
        <end position="236"/>
    </location>
</feature>
<evidence type="ECO:0000256" key="3">
    <source>
        <dbReference type="ARBA" id="ARBA00023136"/>
    </source>
</evidence>
<comment type="subcellular location">
    <subcellularLocation>
        <location evidence="1">Endomembrane system</location>
    </subcellularLocation>
</comment>
<dbReference type="InterPro" id="IPR021832">
    <property type="entry name" value="ANKRD13"/>
</dbReference>
<keyword evidence="7" id="KW-1185">Reference proteome</keyword>